<dbReference type="EMBL" id="BSTJ01000001">
    <property type="protein sequence ID" value="GLY73452.1"/>
    <property type="molecule type" value="Genomic_DNA"/>
</dbReference>
<reference evidence="1" key="1">
    <citation type="submission" date="2023-03" db="EMBL/GenBank/DDBJ databases">
        <title>Actinoallomurus iriomotensis NBRC 103681.</title>
        <authorList>
            <person name="Ichikawa N."/>
            <person name="Sato H."/>
            <person name="Tonouchi N."/>
        </authorList>
    </citation>
    <scope>NUCLEOTIDE SEQUENCE</scope>
    <source>
        <strain evidence="1">NBRC 103681</strain>
    </source>
</reference>
<evidence type="ECO:0000313" key="2">
    <source>
        <dbReference type="Proteomes" id="UP001165135"/>
    </source>
</evidence>
<dbReference type="Proteomes" id="UP001165135">
    <property type="component" value="Unassembled WGS sequence"/>
</dbReference>
<sequence length="112" mass="12198">MSEDPLKDQIITAVKAVTGRVEAIDAVMKEIDEFDGSLGARGTRCEIEAGMGFVTVDGDGRLVRVRLNPDSLETGDAFKLGSRVLEAIAAARRRALSARDAHIDKLARKMWQ</sequence>
<dbReference type="Gene3D" id="3.30.1310.10">
    <property type="entry name" value="Nucleoid-associated protein YbaB-like domain"/>
    <property type="match status" value="1"/>
</dbReference>
<name>A0A9W6RG66_9ACTN</name>
<dbReference type="Pfam" id="PF02575">
    <property type="entry name" value="YbaB_DNA_bd"/>
    <property type="match status" value="1"/>
</dbReference>
<accession>A0A9W6RG66</accession>
<organism evidence="1 2">
    <name type="scientific">Actinoallomurus iriomotensis</name>
    <dbReference type="NCBI Taxonomy" id="478107"/>
    <lineage>
        <taxon>Bacteria</taxon>
        <taxon>Bacillati</taxon>
        <taxon>Actinomycetota</taxon>
        <taxon>Actinomycetes</taxon>
        <taxon>Streptosporangiales</taxon>
        <taxon>Thermomonosporaceae</taxon>
        <taxon>Actinoallomurus</taxon>
    </lineage>
</organism>
<comment type="caution">
    <text evidence="1">The sequence shown here is derived from an EMBL/GenBank/DDBJ whole genome shotgun (WGS) entry which is preliminary data.</text>
</comment>
<dbReference type="AlphaFoldDB" id="A0A9W6RG66"/>
<proteinExistence type="predicted"/>
<dbReference type="InterPro" id="IPR036894">
    <property type="entry name" value="YbaB-like_sf"/>
</dbReference>
<dbReference type="RefSeq" id="WP_285618780.1">
    <property type="nucleotide sequence ID" value="NZ_BSTJ01000001.1"/>
</dbReference>
<gene>
    <name evidence="1" type="ORF">Airi01_017190</name>
</gene>
<dbReference type="InterPro" id="IPR004401">
    <property type="entry name" value="YbaB/EbfC"/>
</dbReference>
<protein>
    <submittedName>
        <fullName evidence="1">Uncharacterized protein</fullName>
    </submittedName>
</protein>
<dbReference type="GO" id="GO:0003677">
    <property type="term" value="F:DNA binding"/>
    <property type="evidence" value="ECO:0007669"/>
    <property type="project" value="InterPro"/>
</dbReference>
<evidence type="ECO:0000313" key="1">
    <source>
        <dbReference type="EMBL" id="GLY73452.1"/>
    </source>
</evidence>
<dbReference type="SUPFAM" id="SSF82607">
    <property type="entry name" value="YbaB-like"/>
    <property type="match status" value="1"/>
</dbReference>